<dbReference type="Proteomes" id="UP001181693">
    <property type="component" value="Unassembled WGS sequence"/>
</dbReference>
<gene>
    <name evidence="2" type="ORF">GDO54_018564</name>
</gene>
<dbReference type="EMBL" id="DYDO01003593">
    <property type="protein sequence ID" value="DBA13453.1"/>
    <property type="molecule type" value="Genomic_DNA"/>
</dbReference>
<proteinExistence type="predicted"/>
<protein>
    <submittedName>
        <fullName evidence="2">Uncharacterized protein</fullName>
    </submittedName>
</protein>
<comment type="caution">
    <text evidence="2">The sequence shown here is derived from an EMBL/GenBank/DDBJ whole genome shotgun (WGS) entry which is preliminary data.</text>
</comment>
<evidence type="ECO:0000256" key="1">
    <source>
        <dbReference type="SAM" id="MobiDB-lite"/>
    </source>
</evidence>
<evidence type="ECO:0000313" key="3">
    <source>
        <dbReference type="Proteomes" id="UP001181693"/>
    </source>
</evidence>
<dbReference type="AlphaFoldDB" id="A0AAV2ZJ50"/>
<organism evidence="2 3">
    <name type="scientific">Pyxicephalus adspersus</name>
    <name type="common">African bullfrog</name>
    <dbReference type="NCBI Taxonomy" id="30357"/>
    <lineage>
        <taxon>Eukaryota</taxon>
        <taxon>Metazoa</taxon>
        <taxon>Chordata</taxon>
        <taxon>Craniata</taxon>
        <taxon>Vertebrata</taxon>
        <taxon>Euteleostomi</taxon>
        <taxon>Amphibia</taxon>
        <taxon>Batrachia</taxon>
        <taxon>Anura</taxon>
        <taxon>Neobatrachia</taxon>
        <taxon>Ranoidea</taxon>
        <taxon>Pyxicephalidae</taxon>
        <taxon>Pyxicephalinae</taxon>
        <taxon>Pyxicephalus</taxon>
    </lineage>
</organism>
<name>A0AAV2ZJ50_PYXAD</name>
<reference evidence="2" key="1">
    <citation type="thesis" date="2020" institute="ProQuest LLC" country="789 East Eisenhower Parkway, Ann Arbor, MI, USA">
        <title>Comparative Genomics and Chromosome Evolution.</title>
        <authorList>
            <person name="Mudd A.B."/>
        </authorList>
    </citation>
    <scope>NUCLEOTIDE SEQUENCE</scope>
    <source>
        <strain evidence="2">1538</strain>
        <tissue evidence="2">Blood</tissue>
    </source>
</reference>
<accession>A0AAV2ZJ50</accession>
<sequence>MQFYTIIRSEPLQMKLYPIISYTKRGSEHKPGICTRYGANQCYVPEPPSLSRKCFLCSSMAFCKRERSPPSMQVRRRTQSTSCVSGKQE</sequence>
<evidence type="ECO:0000313" key="2">
    <source>
        <dbReference type="EMBL" id="DBA13453.1"/>
    </source>
</evidence>
<feature type="region of interest" description="Disordered" evidence="1">
    <location>
        <begin position="66"/>
        <end position="89"/>
    </location>
</feature>
<feature type="compositionally biased region" description="Polar residues" evidence="1">
    <location>
        <begin position="79"/>
        <end position="89"/>
    </location>
</feature>
<keyword evidence="3" id="KW-1185">Reference proteome</keyword>